<sequence>LTIEKVSNITKLHTYYITNTQNELNYIVNNISEAEFEEIIENYSNSIEYNDDMFNENIEEFDTNYVSDNDNLDKIIQHDCENLEINKMIDLNIFSGEQIDETKYNNIVEPEEEEEGDYDINEVVNAAMNNIK</sequence>
<gene>
    <name evidence="1" type="ORF">GMARGA_LOCUS31599</name>
</gene>
<feature type="non-terminal residue" evidence="1">
    <location>
        <position position="1"/>
    </location>
</feature>
<reference evidence="1 2" key="1">
    <citation type="submission" date="2021-06" db="EMBL/GenBank/DDBJ databases">
        <authorList>
            <person name="Kallberg Y."/>
            <person name="Tangrot J."/>
            <person name="Rosling A."/>
        </authorList>
    </citation>
    <scope>NUCLEOTIDE SEQUENCE [LARGE SCALE GENOMIC DNA]</scope>
    <source>
        <strain evidence="1 2">120-4 pot B 10/14</strain>
    </source>
</reference>
<accession>A0ABN7WIY8</accession>
<evidence type="ECO:0000313" key="1">
    <source>
        <dbReference type="EMBL" id="CAG8833522.1"/>
    </source>
</evidence>
<keyword evidence="2" id="KW-1185">Reference proteome</keyword>
<proteinExistence type="predicted"/>
<organism evidence="1 2">
    <name type="scientific">Gigaspora margarita</name>
    <dbReference type="NCBI Taxonomy" id="4874"/>
    <lineage>
        <taxon>Eukaryota</taxon>
        <taxon>Fungi</taxon>
        <taxon>Fungi incertae sedis</taxon>
        <taxon>Mucoromycota</taxon>
        <taxon>Glomeromycotina</taxon>
        <taxon>Glomeromycetes</taxon>
        <taxon>Diversisporales</taxon>
        <taxon>Gigasporaceae</taxon>
        <taxon>Gigaspora</taxon>
    </lineage>
</organism>
<dbReference type="EMBL" id="CAJVQB010047545">
    <property type="protein sequence ID" value="CAG8833522.1"/>
    <property type="molecule type" value="Genomic_DNA"/>
</dbReference>
<name>A0ABN7WIY8_GIGMA</name>
<dbReference type="Proteomes" id="UP000789901">
    <property type="component" value="Unassembled WGS sequence"/>
</dbReference>
<evidence type="ECO:0000313" key="2">
    <source>
        <dbReference type="Proteomes" id="UP000789901"/>
    </source>
</evidence>
<protein>
    <submittedName>
        <fullName evidence="1">29828_t:CDS:1</fullName>
    </submittedName>
</protein>
<comment type="caution">
    <text evidence="1">The sequence shown here is derived from an EMBL/GenBank/DDBJ whole genome shotgun (WGS) entry which is preliminary data.</text>
</comment>